<organism evidence="1 2">
    <name type="scientific">Streptomyces scopuliridis</name>
    <dbReference type="NCBI Taxonomy" id="452529"/>
    <lineage>
        <taxon>Bacteria</taxon>
        <taxon>Bacillati</taxon>
        <taxon>Actinomycetota</taxon>
        <taxon>Actinomycetes</taxon>
        <taxon>Kitasatosporales</taxon>
        <taxon>Streptomycetaceae</taxon>
        <taxon>Streptomyces</taxon>
    </lineage>
</organism>
<gene>
    <name evidence="1" type="ORF">OG835_13925</name>
</gene>
<dbReference type="EMBL" id="CP109109">
    <property type="protein sequence ID" value="WSB98009.1"/>
    <property type="molecule type" value="Genomic_DNA"/>
</dbReference>
<reference evidence="1" key="1">
    <citation type="submission" date="2022-10" db="EMBL/GenBank/DDBJ databases">
        <title>The complete genomes of actinobacterial strains from the NBC collection.</title>
        <authorList>
            <person name="Joergensen T.S."/>
            <person name="Alvarez Arevalo M."/>
            <person name="Sterndorff E.B."/>
            <person name="Faurdal D."/>
            <person name="Vuksanovic O."/>
            <person name="Mourched A.-S."/>
            <person name="Charusanti P."/>
            <person name="Shaw S."/>
            <person name="Blin K."/>
            <person name="Weber T."/>
        </authorList>
    </citation>
    <scope>NUCLEOTIDE SEQUENCE</scope>
    <source>
        <strain evidence="1">NBC 01771</strain>
    </source>
</reference>
<proteinExistence type="predicted"/>
<evidence type="ECO:0000313" key="1">
    <source>
        <dbReference type="EMBL" id="WSB98009.1"/>
    </source>
</evidence>
<name>A0ACD4ZI13_9ACTN</name>
<accession>A0ACD4ZI13</accession>
<keyword evidence="2" id="KW-1185">Reference proteome</keyword>
<protein>
    <submittedName>
        <fullName evidence="1">DoxX family protein</fullName>
    </submittedName>
</protein>
<evidence type="ECO:0000313" key="2">
    <source>
        <dbReference type="Proteomes" id="UP001348369"/>
    </source>
</evidence>
<dbReference type="Proteomes" id="UP001348369">
    <property type="component" value="Chromosome"/>
</dbReference>
<sequence>MFIAYAVVGILLAAVLTGSAVGTFTRQEKIVGSMTGLGVPESWLSRLATLKSAGAVGLIVGLWVPLLGVAAAIGVILYFIGAAVTHLRAKDYAIAPVVVILLLAVAALVLRLASA</sequence>